<evidence type="ECO:0000313" key="4">
    <source>
        <dbReference type="Proteomes" id="UP000034603"/>
    </source>
</evidence>
<keyword evidence="2" id="KW-0812">Transmembrane</keyword>
<keyword evidence="2" id="KW-1133">Transmembrane helix</keyword>
<dbReference type="Proteomes" id="UP000034603">
    <property type="component" value="Unassembled WGS sequence"/>
</dbReference>
<proteinExistence type="predicted"/>
<feature type="compositionally biased region" description="Low complexity" evidence="1">
    <location>
        <begin position="225"/>
        <end position="239"/>
    </location>
</feature>
<protein>
    <submittedName>
        <fullName evidence="3">Uncharacterized protein</fullName>
    </submittedName>
</protein>
<keyword evidence="2" id="KW-0472">Membrane</keyword>
<organism evidence="3 4">
    <name type="scientific">Candidatus Woesebacteria bacterium GW2011_GWA1_37_8</name>
    <dbReference type="NCBI Taxonomy" id="1618546"/>
    <lineage>
        <taxon>Bacteria</taxon>
        <taxon>Candidatus Woeseibacteriota</taxon>
    </lineage>
</organism>
<gene>
    <name evidence="3" type="ORF">US62_C0011G0003</name>
</gene>
<feature type="transmembrane region" description="Helical" evidence="2">
    <location>
        <begin position="26"/>
        <end position="47"/>
    </location>
</feature>
<feature type="region of interest" description="Disordered" evidence="1">
    <location>
        <begin position="216"/>
        <end position="239"/>
    </location>
</feature>
<dbReference type="AlphaFoldDB" id="A0A0G0K953"/>
<name>A0A0G0K953_9BACT</name>
<feature type="transmembrane region" description="Helical" evidence="2">
    <location>
        <begin position="268"/>
        <end position="288"/>
    </location>
</feature>
<accession>A0A0G0K953</accession>
<reference evidence="3 4" key="1">
    <citation type="journal article" date="2015" name="Nature">
        <title>rRNA introns, odd ribosomes, and small enigmatic genomes across a large radiation of phyla.</title>
        <authorList>
            <person name="Brown C.T."/>
            <person name="Hug L.A."/>
            <person name="Thomas B.C."/>
            <person name="Sharon I."/>
            <person name="Castelle C.J."/>
            <person name="Singh A."/>
            <person name="Wilkins M.J."/>
            <person name="Williams K.H."/>
            <person name="Banfield J.F."/>
        </authorList>
    </citation>
    <scope>NUCLEOTIDE SEQUENCE [LARGE SCALE GENOMIC DNA]</scope>
</reference>
<evidence type="ECO:0000256" key="2">
    <source>
        <dbReference type="SAM" id="Phobius"/>
    </source>
</evidence>
<evidence type="ECO:0000256" key="1">
    <source>
        <dbReference type="SAM" id="MobiDB-lite"/>
    </source>
</evidence>
<evidence type="ECO:0000313" key="3">
    <source>
        <dbReference type="EMBL" id="KKQ45639.1"/>
    </source>
</evidence>
<sequence length="289" mass="29825">MLFTFVTALDITSRFLNNGYMSTKKMLAAGLVILVAIGGFVAGLILLRDRQDIGEQAAVPGGRATVTFNPSTGNYKVGDSIQTAVYFNTDNIAISGVAVKVLYPFSGTTPEVTVTSITVNPTLLSSGDWSCPTQETKVEGSNVVINISCTVGTAALGYTNNVDTLLANLSLRVQRVPPTSPLVLRFDPVESVVTRRSDNQDVLLVPVSSGSFNIEGAGAPSGTATPTVRATGSVTTTPTPTVKLTGTGTVTVTKTPTPTALPGAGISLPTYAGVLFGAVIIFAALLLAI</sequence>
<comment type="caution">
    <text evidence="3">The sequence shown here is derived from an EMBL/GenBank/DDBJ whole genome shotgun (WGS) entry which is preliminary data.</text>
</comment>
<dbReference type="EMBL" id="LBTR01000011">
    <property type="protein sequence ID" value="KKQ45639.1"/>
    <property type="molecule type" value="Genomic_DNA"/>
</dbReference>